<dbReference type="Gene3D" id="3.10.290.10">
    <property type="entry name" value="RNA-binding S4 domain"/>
    <property type="match status" value="1"/>
</dbReference>
<dbReference type="EMBL" id="JACMSC010000001">
    <property type="protein sequence ID" value="KAG6537409.1"/>
    <property type="molecule type" value="Genomic_DNA"/>
</dbReference>
<dbReference type="Proteomes" id="UP000734854">
    <property type="component" value="Unassembled WGS sequence"/>
</dbReference>
<dbReference type="Pfam" id="PF00163">
    <property type="entry name" value="Ribosomal_S4"/>
    <property type="match status" value="1"/>
</dbReference>
<dbReference type="GO" id="GO:0032040">
    <property type="term" value="C:small-subunit processome"/>
    <property type="evidence" value="ECO:0007669"/>
    <property type="project" value="TreeGrafter"/>
</dbReference>
<dbReference type="InterPro" id="IPR022801">
    <property type="entry name" value="Ribosomal_uS4"/>
</dbReference>
<dbReference type="GO" id="GO:0030515">
    <property type="term" value="F:snoRNA binding"/>
    <property type="evidence" value="ECO:0007669"/>
    <property type="project" value="TreeGrafter"/>
</dbReference>
<dbReference type="InterPro" id="IPR001912">
    <property type="entry name" value="Ribosomal_uS4_N"/>
</dbReference>
<evidence type="ECO:0000259" key="15">
    <source>
        <dbReference type="SMART" id="SM00363"/>
    </source>
</evidence>
<evidence type="ECO:0000256" key="6">
    <source>
        <dbReference type="ARBA" id="ARBA00022730"/>
    </source>
</evidence>
<name>A0A8J5ILV3_ZINOF</name>
<comment type="caution">
    <text evidence="17">The sequence shown here is derived from an EMBL/GenBank/DDBJ whole genome shotgun (WGS) entry which is preliminary data.</text>
</comment>
<evidence type="ECO:0000256" key="8">
    <source>
        <dbReference type="ARBA" id="ARBA00023242"/>
    </source>
</evidence>
<dbReference type="GO" id="GO:0034457">
    <property type="term" value="C:Mpp10 complex"/>
    <property type="evidence" value="ECO:0007669"/>
    <property type="project" value="TreeGrafter"/>
</dbReference>
<dbReference type="PANTHER" id="PTHR11831:SF1">
    <property type="entry name" value="U3 SMALL NUCLEOLAR RIBONUCLEOPROTEIN PROTEIN IMP3"/>
    <property type="match status" value="1"/>
</dbReference>
<comment type="subcellular location">
    <subcellularLocation>
        <location evidence="3">Nucleus</location>
        <location evidence="3">Nucleolus</location>
    </subcellularLocation>
</comment>
<evidence type="ECO:0000256" key="2">
    <source>
        <dbReference type="ARBA" id="ARBA00003866"/>
    </source>
</evidence>
<organism evidence="17 18">
    <name type="scientific">Zingiber officinale</name>
    <name type="common">Ginger</name>
    <name type="synonym">Amomum zingiber</name>
    <dbReference type="NCBI Taxonomy" id="94328"/>
    <lineage>
        <taxon>Eukaryota</taxon>
        <taxon>Viridiplantae</taxon>
        <taxon>Streptophyta</taxon>
        <taxon>Embryophyta</taxon>
        <taxon>Tracheophyta</taxon>
        <taxon>Spermatophyta</taxon>
        <taxon>Magnoliopsida</taxon>
        <taxon>Liliopsida</taxon>
        <taxon>Zingiberales</taxon>
        <taxon>Zingiberaceae</taxon>
        <taxon>Zingiber</taxon>
    </lineage>
</organism>
<evidence type="ECO:0000256" key="13">
    <source>
        <dbReference type="ARBA" id="ARBA00072223"/>
    </source>
</evidence>
<dbReference type="AlphaFoldDB" id="A0A8J5ILV3"/>
<dbReference type="PANTHER" id="PTHR11831">
    <property type="entry name" value="30S 40S RIBOSOMAL PROTEIN"/>
    <property type="match status" value="1"/>
</dbReference>
<evidence type="ECO:0000256" key="12">
    <source>
        <dbReference type="ARBA" id="ARBA00069727"/>
    </source>
</evidence>
<dbReference type="PROSITE" id="PS50889">
    <property type="entry name" value="S4"/>
    <property type="match status" value="1"/>
</dbReference>
<evidence type="ECO:0000313" key="17">
    <source>
        <dbReference type="EMBL" id="KAG6537409.1"/>
    </source>
</evidence>
<dbReference type="FunFam" id="3.10.290.10:FF:000006">
    <property type="entry name" value="U3 small nucleolar ribonucleoprotein IMP3"/>
    <property type="match status" value="1"/>
</dbReference>
<evidence type="ECO:0000256" key="11">
    <source>
        <dbReference type="ARBA" id="ARBA00035533"/>
    </source>
</evidence>
<dbReference type="GO" id="GO:0019843">
    <property type="term" value="F:rRNA binding"/>
    <property type="evidence" value="ECO:0007669"/>
    <property type="project" value="UniProtKB-KW"/>
</dbReference>
<dbReference type="GO" id="GO:0006364">
    <property type="term" value="P:rRNA processing"/>
    <property type="evidence" value="ECO:0007669"/>
    <property type="project" value="TreeGrafter"/>
</dbReference>
<comment type="similarity">
    <text evidence="4">Belongs to the universal ribosomal protein uS4 family.</text>
</comment>
<comment type="function">
    <text evidence="1">With S5 and S12 plays an important role in translational accuracy.</text>
</comment>
<evidence type="ECO:0000256" key="4">
    <source>
        <dbReference type="ARBA" id="ARBA00007465"/>
    </source>
</evidence>
<sequence>MDDRDNAVVWGWKLCCRLARGSKFGNRSVPEAIIACRNSGLGWRKWGYRRLGKGVGGWEVVAASKGSSSPCCLAPFVAARWPTIWRRVGERLLVGCAGWQGLEAVVCMRKLKFHEKKLLKKVNFLEYKREGGHREALITRRYHLTERDDYKKYSSICLTVQKLVHILKQMDPSDPFRIQMTDALLEKLYNMGAISTKKSLEKCHKLSVSSFCRRRLASVLVYLKFAEHLREAVTYIEQGHVRVGPDVVTDPAYLVTKNMEDFVTWVDSSKIRKKVMEYNEKLDDYDLLNA</sequence>
<keyword evidence="18" id="KW-1185">Reference proteome</keyword>
<feature type="domain" description="Small ribosomal subunit protein uS4 N-terminal" evidence="16">
    <location>
        <begin position="110"/>
        <end position="213"/>
    </location>
</feature>
<evidence type="ECO:0000256" key="1">
    <source>
        <dbReference type="ARBA" id="ARBA00003004"/>
    </source>
</evidence>
<feature type="domain" description="RNA-binding S4" evidence="15">
    <location>
        <begin position="214"/>
        <end position="281"/>
    </location>
</feature>
<keyword evidence="9" id="KW-0687">Ribonucleoprotein</keyword>
<evidence type="ECO:0000256" key="10">
    <source>
        <dbReference type="ARBA" id="ARBA00025813"/>
    </source>
</evidence>
<evidence type="ECO:0000256" key="7">
    <source>
        <dbReference type="ARBA" id="ARBA00022884"/>
    </source>
</evidence>
<keyword evidence="6" id="KW-0699">rRNA-binding</keyword>
<reference evidence="17 18" key="1">
    <citation type="submission" date="2020-08" db="EMBL/GenBank/DDBJ databases">
        <title>Plant Genome Project.</title>
        <authorList>
            <person name="Zhang R.-G."/>
        </authorList>
    </citation>
    <scope>NUCLEOTIDE SEQUENCE [LARGE SCALE GENOMIC DNA]</scope>
    <source>
        <tissue evidence="17">Rhizome</tissue>
    </source>
</reference>
<keyword evidence="7 14" id="KW-0694">RNA-binding</keyword>
<dbReference type="SUPFAM" id="SSF55174">
    <property type="entry name" value="Alpha-L RNA-binding motif"/>
    <property type="match status" value="1"/>
</dbReference>
<evidence type="ECO:0000256" key="5">
    <source>
        <dbReference type="ARBA" id="ARBA00022517"/>
    </source>
</evidence>
<proteinExistence type="inferred from homology"/>
<evidence type="ECO:0000256" key="14">
    <source>
        <dbReference type="PROSITE-ProRule" id="PRU00182"/>
    </source>
</evidence>
<accession>A0A8J5ILV3</accession>
<comment type="subunit">
    <text evidence="10">Part of the 30S ribosomal subunit. Contacts protein S5. The interaction surface between S4 and S5 is involved in control of translational fidelity.</text>
</comment>
<dbReference type="Pfam" id="PF01479">
    <property type="entry name" value="S4"/>
    <property type="match status" value="1"/>
</dbReference>
<dbReference type="InterPro" id="IPR036986">
    <property type="entry name" value="S4_RNA-bd_sf"/>
</dbReference>
<evidence type="ECO:0000313" key="18">
    <source>
        <dbReference type="Proteomes" id="UP000734854"/>
    </source>
</evidence>
<evidence type="ECO:0000259" key="16">
    <source>
        <dbReference type="SMART" id="SM01390"/>
    </source>
</evidence>
<keyword evidence="5" id="KW-0690">Ribosome biogenesis</keyword>
<dbReference type="SMART" id="SM01390">
    <property type="entry name" value="Ribosomal_S4"/>
    <property type="match status" value="1"/>
</dbReference>
<dbReference type="CDD" id="cd00165">
    <property type="entry name" value="S4"/>
    <property type="match status" value="1"/>
</dbReference>
<comment type="function">
    <text evidence="2">One of the primary rRNA binding proteins, it binds directly to 16S rRNA where it nucleates assembly of the body of the 30S subunit.</text>
</comment>
<gene>
    <name evidence="17" type="ORF">ZIOFF_002499</name>
</gene>
<protein>
    <recommendedName>
        <fullName evidence="12">U3 small nucleolar ribonucleoprotein protein IMP3</fullName>
    </recommendedName>
    <alternativeName>
        <fullName evidence="11">30S ribosomal protein S4, chloroplastic</fullName>
    </alternativeName>
    <alternativeName>
        <fullName evidence="13">U3 small nucleolar ribonucleoprotein protein imp3</fullName>
    </alternativeName>
</protein>
<evidence type="ECO:0000256" key="9">
    <source>
        <dbReference type="ARBA" id="ARBA00023274"/>
    </source>
</evidence>
<evidence type="ECO:0000256" key="3">
    <source>
        <dbReference type="ARBA" id="ARBA00004604"/>
    </source>
</evidence>
<keyword evidence="8" id="KW-0539">Nucleus</keyword>
<dbReference type="InterPro" id="IPR002942">
    <property type="entry name" value="S4_RNA-bd"/>
</dbReference>
<dbReference type="SMART" id="SM00363">
    <property type="entry name" value="S4"/>
    <property type="match status" value="1"/>
</dbReference>
<dbReference type="GO" id="GO:0042274">
    <property type="term" value="P:ribosomal small subunit biogenesis"/>
    <property type="evidence" value="ECO:0007669"/>
    <property type="project" value="TreeGrafter"/>
</dbReference>